<evidence type="ECO:0000256" key="1">
    <source>
        <dbReference type="SAM" id="SignalP"/>
    </source>
</evidence>
<dbReference type="Proteomes" id="UP000006833">
    <property type="component" value="Chromosome"/>
</dbReference>
<dbReference type="SUPFAM" id="SSF52833">
    <property type="entry name" value="Thioredoxin-like"/>
    <property type="match status" value="1"/>
</dbReference>
<reference evidence="3" key="1">
    <citation type="journal article" date="2010" name="ISME J.">
        <title>The complete genome sequence of the algal symbiont Dinoroseobacter shibae: a hitchhiker's guide to life in the sea.</title>
        <authorList>
            <person name="Wagner-Dobler I."/>
            <person name="Ballhausen B."/>
            <person name="Berger M."/>
            <person name="Brinkhoff T."/>
            <person name="Buchholz I."/>
            <person name="Bunk B."/>
            <person name="Cypionka H."/>
            <person name="Daniel R."/>
            <person name="Drepper T."/>
            <person name="Gerdts G."/>
            <person name="Hahnke S."/>
            <person name="Han C."/>
            <person name="Jahn D."/>
            <person name="Kalhoefer D."/>
            <person name="Kiss H."/>
            <person name="Klenk H.P."/>
            <person name="Kyrpides N."/>
            <person name="Liebl W."/>
            <person name="Liesegang H."/>
            <person name="Meincke L."/>
            <person name="Pati A."/>
            <person name="Petersen J."/>
            <person name="Piekarski T."/>
            <person name="Pommerenke C."/>
            <person name="Pradella S."/>
            <person name="Pukall R."/>
            <person name="Rabus R."/>
            <person name="Stackebrandt E."/>
            <person name="Thole S."/>
            <person name="Thompson L."/>
            <person name="Tielen P."/>
            <person name="Tomasch J."/>
            <person name="von Jan M."/>
            <person name="Wanphrut N."/>
            <person name="Wichels A."/>
            <person name="Zech H."/>
            <person name="Simon M."/>
        </authorList>
    </citation>
    <scope>NUCLEOTIDE SEQUENCE [LARGE SCALE GENOMIC DNA]</scope>
    <source>
        <strain evidence="3">DSM 16493 / NCIMB 14021 / DFL 12</strain>
    </source>
</reference>
<evidence type="ECO:0000313" key="2">
    <source>
        <dbReference type="EMBL" id="ABV93592.1"/>
    </source>
</evidence>
<dbReference type="Pfam" id="PF06764">
    <property type="entry name" value="DUF1223"/>
    <property type="match status" value="1"/>
</dbReference>
<feature type="chain" id="PRO_5002723435" description="DUF1223 domain-containing protein" evidence="1">
    <location>
        <begin position="25"/>
        <end position="234"/>
    </location>
</feature>
<dbReference type="OrthoDB" id="9808254at2"/>
<dbReference type="PANTHER" id="PTHR36057">
    <property type="match status" value="1"/>
</dbReference>
<gene>
    <name evidence="2" type="ordered locus">Dshi_1850</name>
</gene>
<name>A8LN79_DINSH</name>
<dbReference type="RefSeq" id="WP_012178522.1">
    <property type="nucleotide sequence ID" value="NC_009952.1"/>
</dbReference>
<dbReference type="EMBL" id="CP000830">
    <property type="protein sequence ID" value="ABV93592.1"/>
    <property type="molecule type" value="Genomic_DNA"/>
</dbReference>
<proteinExistence type="predicted"/>
<feature type="signal peptide" evidence="1">
    <location>
        <begin position="1"/>
        <end position="24"/>
    </location>
</feature>
<evidence type="ECO:0000313" key="3">
    <source>
        <dbReference type="Proteomes" id="UP000006833"/>
    </source>
</evidence>
<keyword evidence="1" id="KW-0732">Signal</keyword>
<dbReference type="eggNOG" id="COG5429">
    <property type="taxonomic scope" value="Bacteria"/>
</dbReference>
<evidence type="ECO:0008006" key="4">
    <source>
        <dbReference type="Google" id="ProtNLM"/>
    </source>
</evidence>
<dbReference type="AlphaFoldDB" id="A8LN79"/>
<organism evidence="2 3">
    <name type="scientific">Dinoroseobacter shibae (strain DSM 16493 / NCIMB 14021 / DFL 12)</name>
    <dbReference type="NCBI Taxonomy" id="398580"/>
    <lineage>
        <taxon>Bacteria</taxon>
        <taxon>Pseudomonadati</taxon>
        <taxon>Pseudomonadota</taxon>
        <taxon>Alphaproteobacteria</taxon>
        <taxon>Rhodobacterales</taxon>
        <taxon>Roseobacteraceae</taxon>
        <taxon>Dinoroseobacter</taxon>
    </lineage>
</organism>
<dbReference type="HOGENOM" id="CLU_065609_0_0_5"/>
<dbReference type="InterPro" id="IPR010634">
    <property type="entry name" value="DUF1223"/>
</dbReference>
<sequence length="234" mass="24973">MRILGTLFALWAAASVVTAPAASADEKTVVVELFTSQGCSSCPPADALLAELDKSADVIALALHVDYWDYIGWKDSFADPENTERQRGYARAAKARSIFTPQMVIGGVDHVIGYKPMDVANTVQKHRAAPDGATVSARLNGDTVIIRLSPGDARGAMTVSLVGYVPKETVKIKRGENAGKTITYTNTVREFVSLGTWDGRAQKDLRHPKPAGEAAVVLVQKASHGPMVAAARVE</sequence>
<dbReference type="InterPro" id="IPR036249">
    <property type="entry name" value="Thioredoxin-like_sf"/>
</dbReference>
<keyword evidence="3" id="KW-1185">Reference proteome</keyword>
<accession>A8LN79</accession>
<protein>
    <recommendedName>
        <fullName evidence="4">DUF1223 domain-containing protein</fullName>
    </recommendedName>
</protein>
<dbReference type="STRING" id="398580.Dshi_1850"/>
<dbReference type="KEGG" id="dsh:Dshi_1850"/>
<dbReference type="PANTHER" id="PTHR36057:SF1">
    <property type="entry name" value="LIPOPROTEIN LIPID ATTACHMENT SITE-LIKE PROTEIN, PUTATIVE (DUF1223)-RELATED"/>
    <property type="match status" value="1"/>
</dbReference>